<gene>
    <name evidence="2" type="ORF">GV832_15080</name>
</gene>
<evidence type="ECO:0000256" key="1">
    <source>
        <dbReference type="SAM" id="Phobius"/>
    </source>
</evidence>
<dbReference type="Proteomes" id="UP001193501">
    <property type="component" value="Unassembled WGS sequence"/>
</dbReference>
<feature type="transmembrane region" description="Helical" evidence="1">
    <location>
        <begin position="56"/>
        <end position="75"/>
    </location>
</feature>
<reference evidence="2" key="1">
    <citation type="submission" date="2020-01" db="EMBL/GenBank/DDBJ databases">
        <authorList>
            <person name="Chen W.-M."/>
        </authorList>
    </citation>
    <scope>NUCLEOTIDE SEQUENCE</scope>
    <source>
        <strain evidence="2">CYK-10</strain>
    </source>
</reference>
<evidence type="ECO:0000313" key="3">
    <source>
        <dbReference type="Proteomes" id="UP001193501"/>
    </source>
</evidence>
<comment type="caution">
    <text evidence="2">The sequence shown here is derived from an EMBL/GenBank/DDBJ whole genome shotgun (WGS) entry which is preliminary data.</text>
</comment>
<keyword evidence="1" id="KW-1133">Transmembrane helix</keyword>
<organism evidence="2 3">
    <name type="scientific">Stagnihabitans tardus</name>
    <dbReference type="NCBI Taxonomy" id="2699202"/>
    <lineage>
        <taxon>Bacteria</taxon>
        <taxon>Pseudomonadati</taxon>
        <taxon>Pseudomonadota</taxon>
        <taxon>Alphaproteobacteria</taxon>
        <taxon>Rhodobacterales</taxon>
        <taxon>Paracoccaceae</taxon>
        <taxon>Stagnihabitans</taxon>
    </lineage>
</organism>
<accession>A0AAE4YFF0</accession>
<dbReference type="AlphaFoldDB" id="A0AAE4YFF0"/>
<keyword evidence="1" id="KW-0472">Membrane</keyword>
<proteinExistence type="predicted"/>
<keyword evidence="1" id="KW-0812">Transmembrane</keyword>
<sequence>MAKYVSLSFWITLAVYAAQAFPGLSAWLQAWAQGKPQWIAVTVGWVTSNAGSSLPVIVWGAVAAVVVLPGWRLVWKLPLLGSWLSHRVFPDLNGEWTVSIQSNWPIIERLKSAAASKDATFDPLKDALPSLLEANFEVRIRQTWFRTDVEFLPNDKTPLLKSHTVSVEFLKSENGSRSLAWVYEQSNKQGNELPLAVTDRDRFFGAAMLTVSDDASKLSGQYWQNRSWNQGLNAAGTIALKRNRT</sequence>
<keyword evidence="3" id="KW-1185">Reference proteome</keyword>
<name>A0AAE4YFF0_9RHOB</name>
<evidence type="ECO:0008006" key="4">
    <source>
        <dbReference type="Google" id="ProtNLM"/>
    </source>
</evidence>
<dbReference type="EMBL" id="JAABNR010000014">
    <property type="protein sequence ID" value="NBZ88915.1"/>
    <property type="molecule type" value="Genomic_DNA"/>
</dbReference>
<protein>
    <recommendedName>
        <fullName evidence="4">SMODS-associating 2TM beta-strand rich effector domain-containing protein</fullName>
    </recommendedName>
</protein>
<evidence type="ECO:0000313" key="2">
    <source>
        <dbReference type="EMBL" id="NBZ88915.1"/>
    </source>
</evidence>